<dbReference type="EMBL" id="JAESWC010000002">
    <property type="protein sequence ID" value="MBL4935696.1"/>
    <property type="molecule type" value="Genomic_DNA"/>
</dbReference>
<organism evidence="2 3">
    <name type="scientific">Clostridium rhizosphaerae</name>
    <dbReference type="NCBI Taxonomy" id="2803861"/>
    <lineage>
        <taxon>Bacteria</taxon>
        <taxon>Bacillati</taxon>
        <taxon>Bacillota</taxon>
        <taxon>Clostridia</taxon>
        <taxon>Eubacteriales</taxon>
        <taxon>Clostridiaceae</taxon>
        <taxon>Clostridium</taxon>
    </lineage>
</organism>
<sequence length="119" mass="12696">MKKSTMVKGTGSLLGAMFQYNVLLTGVVIGGIAVLAGKKDLGKNIIKTGKVIGKAAGKATKLSVKLVGNIIEVTSDEGFISGKTLGERFVRTRVKIYGDPNAFYDKDKIIEAAYNEIDK</sequence>
<name>A0ABS1T8V3_9CLOT</name>
<gene>
    <name evidence="2" type="ORF">JK636_07985</name>
</gene>
<reference evidence="2 3" key="1">
    <citation type="submission" date="2021-01" db="EMBL/GenBank/DDBJ databases">
        <title>Genome public.</title>
        <authorList>
            <person name="Liu C."/>
            <person name="Sun Q."/>
        </authorList>
    </citation>
    <scope>NUCLEOTIDE SEQUENCE [LARGE SCALE GENOMIC DNA]</scope>
    <source>
        <strain evidence="2 3">YIM B02515</strain>
    </source>
</reference>
<proteinExistence type="predicted"/>
<keyword evidence="1" id="KW-0472">Membrane</keyword>
<dbReference type="Proteomes" id="UP000632377">
    <property type="component" value="Unassembled WGS sequence"/>
</dbReference>
<evidence type="ECO:0000313" key="3">
    <source>
        <dbReference type="Proteomes" id="UP000632377"/>
    </source>
</evidence>
<keyword evidence="3" id="KW-1185">Reference proteome</keyword>
<keyword evidence="1" id="KW-1133">Transmembrane helix</keyword>
<keyword evidence="1" id="KW-0812">Transmembrane</keyword>
<accession>A0ABS1T8V3</accession>
<comment type="caution">
    <text evidence="2">The sequence shown here is derived from an EMBL/GenBank/DDBJ whole genome shotgun (WGS) entry which is preliminary data.</text>
</comment>
<protein>
    <submittedName>
        <fullName evidence="2">Uncharacterized protein</fullName>
    </submittedName>
</protein>
<dbReference type="RefSeq" id="WP_202748289.1">
    <property type="nucleotide sequence ID" value="NZ_JAESWC010000002.1"/>
</dbReference>
<feature type="transmembrane region" description="Helical" evidence="1">
    <location>
        <begin position="20"/>
        <end position="37"/>
    </location>
</feature>
<evidence type="ECO:0000313" key="2">
    <source>
        <dbReference type="EMBL" id="MBL4935696.1"/>
    </source>
</evidence>
<evidence type="ECO:0000256" key="1">
    <source>
        <dbReference type="SAM" id="Phobius"/>
    </source>
</evidence>